<dbReference type="KEGG" id="nvr:FEJ81_09225"/>
<dbReference type="EMBL" id="CP040330">
    <property type="protein sequence ID" value="QCS42532.1"/>
    <property type="molecule type" value="Genomic_DNA"/>
</dbReference>
<proteinExistence type="predicted"/>
<evidence type="ECO:0000313" key="2">
    <source>
        <dbReference type="EMBL" id="QCS42532.1"/>
    </source>
</evidence>
<evidence type="ECO:0000313" key="3">
    <source>
        <dbReference type="Proteomes" id="UP000302218"/>
    </source>
</evidence>
<dbReference type="GeneID" id="40265452"/>
<evidence type="ECO:0000259" key="1">
    <source>
        <dbReference type="Pfam" id="PF20068"/>
    </source>
</evidence>
<accession>A0A4P8WHK9</accession>
<dbReference type="AlphaFoldDB" id="A0A4P8WHK9"/>
<feature type="domain" description="Amphi-Trp" evidence="1">
    <location>
        <begin position="9"/>
        <end position="84"/>
    </location>
</feature>
<gene>
    <name evidence="2" type="ORF">FEJ81_09225</name>
</gene>
<dbReference type="InterPro" id="IPR027598">
    <property type="entry name" value="Amphi-Trp_dom"/>
</dbReference>
<name>A0A4P8WHK9_9EURY</name>
<dbReference type="RefSeq" id="WP_138245016.1">
    <property type="nucleotide sequence ID" value="NZ_CP040330.1"/>
</dbReference>
<dbReference type="NCBIfam" id="TIGR04354">
    <property type="entry name" value="amphi-Trp"/>
    <property type="match status" value="1"/>
</dbReference>
<reference evidence="3" key="1">
    <citation type="submission" date="2019-05" db="EMBL/GenBank/DDBJ databases">
        <title>Genome sequence and methylation pattern of the halophilic Archaeon Natrinema versiforme BOL5-4.</title>
        <authorList>
            <person name="DasSarma P."/>
            <person name="Anton B.P."/>
            <person name="DasSarma S.L."/>
            <person name="Martinez F.L."/>
            <person name="Guzman D."/>
            <person name="Roberts R.J."/>
            <person name="DasSarma S."/>
        </authorList>
    </citation>
    <scope>NUCLEOTIDE SEQUENCE [LARGE SCALE GENOMIC DNA]</scope>
    <source>
        <strain evidence="3">BOL5-4</strain>
    </source>
</reference>
<organism evidence="2 3">
    <name type="scientific">Natrinema versiforme</name>
    <dbReference type="NCBI Taxonomy" id="88724"/>
    <lineage>
        <taxon>Archaea</taxon>
        <taxon>Methanobacteriati</taxon>
        <taxon>Methanobacteriota</taxon>
        <taxon>Stenosarchaea group</taxon>
        <taxon>Halobacteria</taxon>
        <taxon>Halobacteriales</taxon>
        <taxon>Natrialbaceae</taxon>
        <taxon>Natrinema</taxon>
    </lineage>
</organism>
<dbReference type="Proteomes" id="UP000302218">
    <property type="component" value="Chromosome"/>
</dbReference>
<protein>
    <submittedName>
        <fullName evidence="2">Amphi-Trp domain-containing protein</fullName>
    </submittedName>
</protein>
<dbReference type="Pfam" id="PF20068">
    <property type="entry name" value="Amphi-Trp"/>
    <property type="match status" value="1"/>
</dbReference>
<sequence>MVDKTLSADKVTREEAAEHLRELADELEGEGEATVRTGNKTVDLRPSESIAYEVGVRERSSILRGNRETVTVKLDWKPPNVSEGSTEAEAE</sequence>
<dbReference type="OrthoDB" id="166015at2157"/>